<dbReference type="EMBL" id="PNBA02000010">
    <property type="protein sequence ID" value="KAG6409805.1"/>
    <property type="molecule type" value="Genomic_DNA"/>
</dbReference>
<evidence type="ECO:0000313" key="2">
    <source>
        <dbReference type="Proteomes" id="UP000298416"/>
    </source>
</evidence>
<gene>
    <name evidence="1" type="ORF">SASPL_127847</name>
</gene>
<comment type="caution">
    <text evidence="1">The sequence shown here is derived from an EMBL/GenBank/DDBJ whole genome shotgun (WGS) entry which is preliminary data.</text>
</comment>
<dbReference type="Proteomes" id="UP000298416">
    <property type="component" value="Unassembled WGS sequence"/>
</dbReference>
<organism evidence="1">
    <name type="scientific">Salvia splendens</name>
    <name type="common">Scarlet sage</name>
    <dbReference type="NCBI Taxonomy" id="180675"/>
    <lineage>
        <taxon>Eukaryota</taxon>
        <taxon>Viridiplantae</taxon>
        <taxon>Streptophyta</taxon>
        <taxon>Embryophyta</taxon>
        <taxon>Tracheophyta</taxon>
        <taxon>Spermatophyta</taxon>
        <taxon>Magnoliopsida</taxon>
        <taxon>eudicotyledons</taxon>
        <taxon>Gunneridae</taxon>
        <taxon>Pentapetalae</taxon>
        <taxon>asterids</taxon>
        <taxon>lamiids</taxon>
        <taxon>Lamiales</taxon>
        <taxon>Lamiaceae</taxon>
        <taxon>Nepetoideae</taxon>
        <taxon>Mentheae</taxon>
        <taxon>Salviinae</taxon>
        <taxon>Salvia</taxon>
        <taxon>Salvia subgen. Calosphace</taxon>
        <taxon>core Calosphace</taxon>
    </lineage>
</organism>
<sequence>MTWKAMSQSTRSPNNIKLILPYLTHLASVGTTLWPRLLHTSLDERGTSSVRSPSVQDDTNLFLVNEKRCFRGQILGIGMSPRMLAEASHYVLLFMVWCI</sequence>
<evidence type="ECO:0000313" key="1">
    <source>
        <dbReference type="EMBL" id="KAG6409805.1"/>
    </source>
</evidence>
<dbReference type="AlphaFoldDB" id="A0A8X8XCN5"/>
<name>A0A8X8XCN5_SALSN</name>
<accession>A0A8X8XCN5</accession>
<proteinExistence type="predicted"/>
<protein>
    <submittedName>
        <fullName evidence="1">Uncharacterized protein</fullName>
    </submittedName>
</protein>
<reference evidence="1" key="2">
    <citation type="submission" date="2020-08" db="EMBL/GenBank/DDBJ databases">
        <title>Plant Genome Project.</title>
        <authorList>
            <person name="Zhang R.-G."/>
        </authorList>
    </citation>
    <scope>NUCLEOTIDE SEQUENCE</scope>
    <source>
        <strain evidence="1">Huo1</strain>
        <tissue evidence="1">Leaf</tissue>
    </source>
</reference>
<keyword evidence="2" id="KW-1185">Reference proteome</keyword>
<reference evidence="1" key="1">
    <citation type="submission" date="2018-01" db="EMBL/GenBank/DDBJ databases">
        <authorList>
            <person name="Mao J.F."/>
        </authorList>
    </citation>
    <scope>NUCLEOTIDE SEQUENCE</scope>
    <source>
        <strain evidence="1">Huo1</strain>
        <tissue evidence="1">Leaf</tissue>
    </source>
</reference>